<dbReference type="InterPro" id="IPR036692">
    <property type="entry name" value="Shew3726-like_sf"/>
</dbReference>
<dbReference type="Gene3D" id="3.30.160.140">
    <property type="entry name" value="Shew3726-like"/>
    <property type="match status" value="1"/>
</dbReference>
<gene>
    <name evidence="2" type="ORF">HNQ55_002074</name>
</gene>
<evidence type="ECO:0000313" key="3">
    <source>
        <dbReference type="Proteomes" id="UP000537141"/>
    </source>
</evidence>
<dbReference type="RefSeq" id="WP_184424337.1">
    <property type="nucleotide sequence ID" value="NZ_AP027362.1"/>
</dbReference>
<accession>A0A7X0TTV6</accession>
<keyword evidence="1" id="KW-1133">Transmembrane helix</keyword>
<organism evidence="2 3">
    <name type="scientific">Thalassotalea piscium</name>
    <dbReference type="NCBI Taxonomy" id="1230533"/>
    <lineage>
        <taxon>Bacteria</taxon>
        <taxon>Pseudomonadati</taxon>
        <taxon>Pseudomonadota</taxon>
        <taxon>Gammaproteobacteria</taxon>
        <taxon>Alteromonadales</taxon>
        <taxon>Colwelliaceae</taxon>
        <taxon>Thalassotalea</taxon>
    </lineage>
</organism>
<dbReference type="EMBL" id="JACHHU010000015">
    <property type="protein sequence ID" value="MBB6543553.1"/>
    <property type="molecule type" value="Genomic_DNA"/>
</dbReference>
<reference evidence="2 3" key="1">
    <citation type="submission" date="2020-08" db="EMBL/GenBank/DDBJ databases">
        <title>Genomic Encyclopedia of Type Strains, Phase IV (KMG-IV): sequencing the most valuable type-strain genomes for metagenomic binning, comparative biology and taxonomic classification.</title>
        <authorList>
            <person name="Goeker M."/>
        </authorList>
    </citation>
    <scope>NUCLEOTIDE SEQUENCE [LARGE SCALE GENOMIC DNA]</scope>
    <source>
        <strain evidence="2 3">DSM 26287</strain>
    </source>
</reference>
<keyword evidence="3" id="KW-1185">Reference proteome</keyword>
<protein>
    <submittedName>
        <fullName evidence="2">Uncharacterized protein</fullName>
    </submittedName>
</protein>
<keyword evidence="1" id="KW-0812">Transmembrane</keyword>
<proteinExistence type="predicted"/>
<sequence>MNQKFLINDDFHFNSQFQAWVFTAMYSGSLLTFVVKNSAHLKSVTLAIQFDWEENAEAWLENNELDDDTLIYI</sequence>
<feature type="transmembrane region" description="Helical" evidence="1">
    <location>
        <begin position="17"/>
        <end position="35"/>
    </location>
</feature>
<evidence type="ECO:0000256" key="1">
    <source>
        <dbReference type="SAM" id="Phobius"/>
    </source>
</evidence>
<dbReference type="SUPFAM" id="SSF160272">
    <property type="entry name" value="Shew3726-like"/>
    <property type="match status" value="1"/>
</dbReference>
<evidence type="ECO:0000313" key="2">
    <source>
        <dbReference type="EMBL" id="MBB6543553.1"/>
    </source>
</evidence>
<name>A0A7X0TTV6_9GAMM</name>
<dbReference type="Proteomes" id="UP000537141">
    <property type="component" value="Unassembled WGS sequence"/>
</dbReference>
<comment type="caution">
    <text evidence="2">The sequence shown here is derived from an EMBL/GenBank/DDBJ whole genome shotgun (WGS) entry which is preliminary data.</text>
</comment>
<keyword evidence="1" id="KW-0472">Membrane</keyword>
<dbReference type="AlphaFoldDB" id="A0A7X0TTV6"/>